<keyword evidence="4" id="KW-1185">Reference proteome</keyword>
<dbReference type="AlphaFoldDB" id="A0A2G8LNM0"/>
<organism evidence="3 4">
    <name type="scientific">Stichopus japonicus</name>
    <name type="common">Sea cucumber</name>
    <dbReference type="NCBI Taxonomy" id="307972"/>
    <lineage>
        <taxon>Eukaryota</taxon>
        <taxon>Metazoa</taxon>
        <taxon>Echinodermata</taxon>
        <taxon>Eleutherozoa</taxon>
        <taxon>Echinozoa</taxon>
        <taxon>Holothuroidea</taxon>
        <taxon>Aspidochirotacea</taxon>
        <taxon>Aspidochirotida</taxon>
        <taxon>Stichopodidae</taxon>
        <taxon>Apostichopus</taxon>
    </lineage>
</organism>
<name>A0A2G8LNM0_STIJA</name>
<dbReference type="InterPro" id="IPR008139">
    <property type="entry name" value="SaposinB_dom"/>
</dbReference>
<keyword evidence="1" id="KW-1015">Disulfide bond</keyword>
<reference evidence="3 4" key="1">
    <citation type="journal article" date="2017" name="PLoS Biol.">
        <title>The sea cucumber genome provides insights into morphological evolution and visceral regeneration.</title>
        <authorList>
            <person name="Zhang X."/>
            <person name="Sun L."/>
            <person name="Yuan J."/>
            <person name="Sun Y."/>
            <person name="Gao Y."/>
            <person name="Zhang L."/>
            <person name="Li S."/>
            <person name="Dai H."/>
            <person name="Hamel J.F."/>
            <person name="Liu C."/>
            <person name="Yu Y."/>
            <person name="Liu S."/>
            <person name="Lin W."/>
            <person name="Guo K."/>
            <person name="Jin S."/>
            <person name="Xu P."/>
            <person name="Storey K.B."/>
            <person name="Huan P."/>
            <person name="Zhang T."/>
            <person name="Zhou Y."/>
            <person name="Zhang J."/>
            <person name="Lin C."/>
            <person name="Li X."/>
            <person name="Xing L."/>
            <person name="Huo D."/>
            <person name="Sun M."/>
            <person name="Wang L."/>
            <person name="Mercier A."/>
            <person name="Li F."/>
            <person name="Yang H."/>
            <person name="Xiang J."/>
        </authorList>
    </citation>
    <scope>NUCLEOTIDE SEQUENCE [LARGE SCALE GENOMIC DNA]</scope>
    <source>
        <strain evidence="3">Shaxun</strain>
        <tissue evidence="3">Muscle</tissue>
    </source>
</reference>
<evidence type="ECO:0000259" key="2">
    <source>
        <dbReference type="PROSITE" id="PS50015"/>
    </source>
</evidence>
<dbReference type="SUPFAM" id="SSF47862">
    <property type="entry name" value="Saposin"/>
    <property type="match status" value="1"/>
</dbReference>
<dbReference type="SMART" id="SM00741">
    <property type="entry name" value="SapB"/>
    <property type="match status" value="1"/>
</dbReference>
<dbReference type="PROSITE" id="PS50015">
    <property type="entry name" value="SAP_B"/>
    <property type="match status" value="1"/>
</dbReference>
<dbReference type="InterPro" id="IPR011001">
    <property type="entry name" value="Saposin-like"/>
</dbReference>
<proteinExistence type="predicted"/>
<comment type="caution">
    <text evidence="3">The sequence shown here is derived from an EMBL/GenBank/DDBJ whole genome shotgun (WGS) entry which is preliminary data.</text>
</comment>
<evidence type="ECO:0000313" key="4">
    <source>
        <dbReference type="Proteomes" id="UP000230750"/>
    </source>
</evidence>
<dbReference type="Gene3D" id="1.10.225.10">
    <property type="entry name" value="Saposin-like"/>
    <property type="match status" value="1"/>
</dbReference>
<evidence type="ECO:0000256" key="1">
    <source>
        <dbReference type="ARBA" id="ARBA00023157"/>
    </source>
</evidence>
<gene>
    <name evidence="3" type="ORF">BSL78_01166</name>
</gene>
<evidence type="ECO:0000313" key="3">
    <source>
        <dbReference type="EMBL" id="PIK61835.1"/>
    </source>
</evidence>
<protein>
    <recommendedName>
        <fullName evidence="2">Saposin B-type domain-containing protein</fullName>
    </recommendedName>
</protein>
<feature type="domain" description="Saposin B-type" evidence="2">
    <location>
        <begin position="170"/>
        <end position="252"/>
    </location>
</feature>
<sequence>MVAEFFSPLCEICPLRDSCYRFFNELPGDVNDFANKYLDPIQDCEVFGFCRQELTEYIEEIELVTEVGEIEPEVEETEPEVEEEVDTVAPRRRVDVDIKKKLYNAREMKKLAKQNKKNLKNINKLGQRRMDNFRRRAGRAIIVSIGGREDVNEIPYDVMQSDSGYQEVPEHKKCEVCRYFSAAAEGVLQYNAEDITNGLTIIMEDICNIMPTEWQAECNTEIKDVLPGVIYQAAMTLMNPDHLCIEVIGICQ</sequence>
<dbReference type="EMBL" id="MRZV01000023">
    <property type="protein sequence ID" value="PIK61835.1"/>
    <property type="molecule type" value="Genomic_DNA"/>
</dbReference>
<dbReference type="Proteomes" id="UP000230750">
    <property type="component" value="Unassembled WGS sequence"/>
</dbReference>
<accession>A0A2G8LNM0</accession>